<protein>
    <submittedName>
        <fullName evidence="1">Uncharacterized protein</fullName>
    </submittedName>
</protein>
<reference evidence="1 2" key="1">
    <citation type="submission" date="2020-09" db="EMBL/GenBank/DDBJ databases">
        <title>De no assembly of potato wild relative species, Solanum commersonii.</title>
        <authorList>
            <person name="Cho K."/>
        </authorList>
    </citation>
    <scope>NUCLEOTIDE SEQUENCE [LARGE SCALE GENOMIC DNA]</scope>
    <source>
        <strain evidence="1">LZ3.2</strain>
        <tissue evidence="1">Leaf</tissue>
    </source>
</reference>
<keyword evidence="2" id="KW-1185">Reference proteome</keyword>
<dbReference type="Proteomes" id="UP000824120">
    <property type="component" value="Chromosome 4"/>
</dbReference>
<dbReference type="OrthoDB" id="1863332at2759"/>
<name>A0A9J5ZFK4_SOLCO</name>
<evidence type="ECO:0000313" key="1">
    <source>
        <dbReference type="EMBL" id="KAG5610608.1"/>
    </source>
</evidence>
<gene>
    <name evidence="1" type="ORF">H5410_021889</name>
</gene>
<dbReference type="EMBL" id="JACXVP010000004">
    <property type="protein sequence ID" value="KAG5610608.1"/>
    <property type="molecule type" value="Genomic_DNA"/>
</dbReference>
<proteinExistence type="predicted"/>
<dbReference type="AlphaFoldDB" id="A0A9J5ZFK4"/>
<comment type="caution">
    <text evidence="1">The sequence shown here is derived from an EMBL/GenBank/DDBJ whole genome shotgun (WGS) entry which is preliminary data.</text>
</comment>
<accession>A0A9J5ZFK4</accession>
<evidence type="ECO:0000313" key="2">
    <source>
        <dbReference type="Proteomes" id="UP000824120"/>
    </source>
</evidence>
<organism evidence="1 2">
    <name type="scientific">Solanum commersonii</name>
    <name type="common">Commerson's wild potato</name>
    <name type="synonym">Commerson's nightshade</name>
    <dbReference type="NCBI Taxonomy" id="4109"/>
    <lineage>
        <taxon>Eukaryota</taxon>
        <taxon>Viridiplantae</taxon>
        <taxon>Streptophyta</taxon>
        <taxon>Embryophyta</taxon>
        <taxon>Tracheophyta</taxon>
        <taxon>Spermatophyta</taxon>
        <taxon>Magnoliopsida</taxon>
        <taxon>eudicotyledons</taxon>
        <taxon>Gunneridae</taxon>
        <taxon>Pentapetalae</taxon>
        <taxon>asterids</taxon>
        <taxon>lamiids</taxon>
        <taxon>Solanales</taxon>
        <taxon>Solanaceae</taxon>
        <taxon>Solanoideae</taxon>
        <taxon>Solaneae</taxon>
        <taxon>Solanum</taxon>
    </lineage>
</organism>
<sequence length="171" mass="18840">MLNDVDALADGEKGRGTYVEIEKKRAMDASERELFSNKKQVVQYVSDKPISTDAFMNISNTNNINDTSVEIGKEKGKVILMGDNSGKGKNPINHDKDIGIGSKKKVQNTFSTHVKSLLSSGLLDGVPVKYSSMSSERQNHCDLLVDLVLMVKEGAAQRLVSELKSNFNYRS</sequence>